<evidence type="ECO:0000313" key="2">
    <source>
        <dbReference type="Proteomes" id="UP000002964"/>
    </source>
</evidence>
<dbReference type="STRING" id="631362.Thi970DRAFT_00438"/>
<dbReference type="AlphaFoldDB" id="H8YWH7"/>
<reference evidence="2" key="1">
    <citation type="submission" date="2011-06" db="EMBL/GenBank/DDBJ databases">
        <authorList>
            <consortium name="US DOE Joint Genome Institute (JGI-PGF)"/>
            <person name="Lucas S."/>
            <person name="Han J."/>
            <person name="Lapidus A."/>
            <person name="Cheng J.-F."/>
            <person name="Goodwin L."/>
            <person name="Pitluck S."/>
            <person name="Peters L."/>
            <person name="Land M.L."/>
            <person name="Hauser L."/>
            <person name="Vogl K."/>
            <person name="Liu Z."/>
            <person name="Overmann J."/>
            <person name="Frigaard N.-U."/>
            <person name="Bryant D.A."/>
            <person name="Woyke T.J."/>
        </authorList>
    </citation>
    <scope>NUCLEOTIDE SEQUENCE [LARGE SCALE GENOMIC DNA]</scope>
    <source>
        <strain evidence="2">970</strain>
    </source>
</reference>
<dbReference type="RefSeq" id="WP_009146888.1">
    <property type="nucleotide sequence ID" value="NZ_JH603168.1"/>
</dbReference>
<dbReference type="Proteomes" id="UP000002964">
    <property type="component" value="Unassembled WGS sequence"/>
</dbReference>
<dbReference type="EMBL" id="JH603168">
    <property type="protein sequence ID" value="EIC22803.1"/>
    <property type="molecule type" value="Genomic_DNA"/>
</dbReference>
<dbReference type="HOGENOM" id="CLU_2242439_0_0_6"/>
<proteinExistence type="predicted"/>
<reference evidence="1 2" key="2">
    <citation type="submission" date="2011-11" db="EMBL/GenBank/DDBJ databases">
        <authorList>
            <consortium name="US DOE Joint Genome Institute"/>
            <person name="Lucas S."/>
            <person name="Han J."/>
            <person name="Lapidus A."/>
            <person name="Cheng J.-F."/>
            <person name="Goodwin L."/>
            <person name="Pitluck S."/>
            <person name="Peters L."/>
            <person name="Ovchinnikova G."/>
            <person name="Zhang X."/>
            <person name="Detter J.C."/>
            <person name="Han C."/>
            <person name="Tapia R."/>
            <person name="Land M."/>
            <person name="Hauser L."/>
            <person name="Kyrpides N."/>
            <person name="Ivanova N."/>
            <person name="Pagani I."/>
            <person name="Vogl K."/>
            <person name="Liu Z."/>
            <person name="Overmann J."/>
            <person name="Frigaard N.-U."/>
            <person name="Bryant D."/>
            <person name="Woyke T."/>
        </authorList>
    </citation>
    <scope>NUCLEOTIDE SEQUENCE [LARGE SCALE GENOMIC DNA]</scope>
    <source>
        <strain evidence="1 2">970</strain>
    </source>
</reference>
<keyword evidence="2" id="KW-1185">Reference proteome</keyword>
<feature type="non-terminal residue" evidence="1">
    <location>
        <position position="1"/>
    </location>
</feature>
<sequence length="105" mass="10768">LHGGALALPGHDALAIEGLFPGASAGSAADFSAFYGNAAGLGAQGQAVQADLLQTDSAHGSAFDSLHGSFGVSDIDLTSGCTLVAKRHIALRHGRHDRDLHRLRR</sequence>
<evidence type="ECO:0000313" key="1">
    <source>
        <dbReference type="EMBL" id="EIC22803.1"/>
    </source>
</evidence>
<organism evidence="1 2">
    <name type="scientific">Thiorhodovibrio frisius</name>
    <dbReference type="NCBI Taxonomy" id="631362"/>
    <lineage>
        <taxon>Bacteria</taxon>
        <taxon>Pseudomonadati</taxon>
        <taxon>Pseudomonadota</taxon>
        <taxon>Gammaproteobacteria</taxon>
        <taxon>Chromatiales</taxon>
        <taxon>Chromatiaceae</taxon>
        <taxon>Thiorhodovibrio</taxon>
    </lineage>
</organism>
<gene>
    <name evidence="1" type="ORF">Thi970DRAFT_00438</name>
</gene>
<name>H8YWH7_9GAMM</name>
<protein>
    <submittedName>
        <fullName evidence="1">Uncharacterized protein</fullName>
    </submittedName>
</protein>
<accession>H8YWH7</accession>